<evidence type="ECO:0000313" key="4">
    <source>
        <dbReference type="Proteomes" id="UP001219525"/>
    </source>
</evidence>
<evidence type="ECO:0000256" key="2">
    <source>
        <dbReference type="SAM" id="SignalP"/>
    </source>
</evidence>
<dbReference type="Proteomes" id="UP001219525">
    <property type="component" value="Unassembled WGS sequence"/>
</dbReference>
<reference evidence="3" key="1">
    <citation type="submission" date="2023-03" db="EMBL/GenBank/DDBJ databases">
        <title>Massive genome expansion in bonnet fungi (Mycena s.s.) driven by repeated elements and novel gene families across ecological guilds.</title>
        <authorList>
            <consortium name="Lawrence Berkeley National Laboratory"/>
            <person name="Harder C.B."/>
            <person name="Miyauchi S."/>
            <person name="Viragh M."/>
            <person name="Kuo A."/>
            <person name="Thoen E."/>
            <person name="Andreopoulos B."/>
            <person name="Lu D."/>
            <person name="Skrede I."/>
            <person name="Drula E."/>
            <person name="Henrissat B."/>
            <person name="Morin E."/>
            <person name="Kohler A."/>
            <person name="Barry K."/>
            <person name="LaButti K."/>
            <person name="Morin E."/>
            <person name="Salamov A."/>
            <person name="Lipzen A."/>
            <person name="Mereny Z."/>
            <person name="Hegedus B."/>
            <person name="Baldrian P."/>
            <person name="Stursova M."/>
            <person name="Weitz H."/>
            <person name="Taylor A."/>
            <person name="Grigoriev I.V."/>
            <person name="Nagy L.G."/>
            <person name="Martin F."/>
            <person name="Kauserud H."/>
        </authorList>
    </citation>
    <scope>NUCLEOTIDE SEQUENCE</scope>
    <source>
        <strain evidence="3">9144</strain>
    </source>
</reference>
<feature type="compositionally biased region" description="Polar residues" evidence="1">
    <location>
        <begin position="195"/>
        <end position="205"/>
    </location>
</feature>
<evidence type="ECO:0000256" key="1">
    <source>
        <dbReference type="SAM" id="MobiDB-lite"/>
    </source>
</evidence>
<comment type="caution">
    <text evidence="3">The sequence shown here is derived from an EMBL/GenBank/DDBJ whole genome shotgun (WGS) entry which is preliminary data.</text>
</comment>
<feature type="region of interest" description="Disordered" evidence="1">
    <location>
        <begin position="184"/>
        <end position="205"/>
    </location>
</feature>
<gene>
    <name evidence="3" type="ORF">GGX14DRAFT_595896</name>
</gene>
<accession>A0AAD6UQF0</accession>
<feature type="region of interest" description="Disordered" evidence="1">
    <location>
        <begin position="94"/>
        <end position="137"/>
    </location>
</feature>
<evidence type="ECO:0000313" key="3">
    <source>
        <dbReference type="EMBL" id="KAJ7192331.1"/>
    </source>
</evidence>
<feature type="chain" id="PRO_5042150331" evidence="2">
    <location>
        <begin position="23"/>
        <end position="251"/>
    </location>
</feature>
<sequence length="251" mass="27305">MSGWGRARVAANLLLLVVVADARRRADYVGASTLSEVVEVHDARHDVACTHADEVGRAMLRFLEAKDEPANWALHVAGDAVRSARIALCVNTGRGGRGRTAPDLTLRSGAKRPAPVDGDGDVDSAEASELQPRKKAHVGTSPDTLMLFHPIYLSWVQKAHVETSSPDTVVWSILVAMLERGESAHKTQARAPPASVSSRPKLSSNFENQPAPLGIDMLYWSLQPEELALHIRSLFACVMVKENLWCPTCLF</sequence>
<keyword evidence="4" id="KW-1185">Reference proteome</keyword>
<name>A0AAD6UQF0_9AGAR</name>
<protein>
    <submittedName>
        <fullName evidence="3">Uncharacterized protein</fullName>
    </submittedName>
</protein>
<proteinExistence type="predicted"/>
<dbReference type="AlphaFoldDB" id="A0AAD6UQF0"/>
<organism evidence="3 4">
    <name type="scientific">Mycena pura</name>
    <dbReference type="NCBI Taxonomy" id="153505"/>
    <lineage>
        <taxon>Eukaryota</taxon>
        <taxon>Fungi</taxon>
        <taxon>Dikarya</taxon>
        <taxon>Basidiomycota</taxon>
        <taxon>Agaricomycotina</taxon>
        <taxon>Agaricomycetes</taxon>
        <taxon>Agaricomycetidae</taxon>
        <taxon>Agaricales</taxon>
        <taxon>Marasmiineae</taxon>
        <taxon>Mycenaceae</taxon>
        <taxon>Mycena</taxon>
    </lineage>
</organism>
<dbReference type="EMBL" id="JARJCW010000121">
    <property type="protein sequence ID" value="KAJ7192331.1"/>
    <property type="molecule type" value="Genomic_DNA"/>
</dbReference>
<feature type="signal peptide" evidence="2">
    <location>
        <begin position="1"/>
        <end position="22"/>
    </location>
</feature>
<keyword evidence="2" id="KW-0732">Signal</keyword>